<evidence type="ECO:0000256" key="1">
    <source>
        <dbReference type="ARBA" id="ARBA00022448"/>
    </source>
</evidence>
<dbReference type="eggNOG" id="arCOG01972">
    <property type="taxonomic scope" value="Archaea"/>
</dbReference>
<dbReference type="EMBL" id="CP000505">
    <property type="protein sequence ID" value="ABL78527.1"/>
    <property type="molecule type" value="Genomic_DNA"/>
</dbReference>
<evidence type="ECO:0000313" key="6">
    <source>
        <dbReference type="EMBL" id="ABL78527.1"/>
    </source>
</evidence>
<gene>
    <name evidence="6" type="ordered locus">Tpen_1129</name>
</gene>
<evidence type="ECO:0000256" key="2">
    <source>
        <dbReference type="ARBA" id="ARBA00022982"/>
    </source>
</evidence>
<proteinExistence type="predicted"/>
<dbReference type="PANTHER" id="PTHR45663">
    <property type="entry name" value="GEO12009P1"/>
    <property type="match status" value="1"/>
</dbReference>
<keyword evidence="4" id="KW-0676">Redox-active center</keyword>
<feature type="domain" description="Thioredoxin" evidence="5">
    <location>
        <begin position="4"/>
        <end position="136"/>
    </location>
</feature>
<dbReference type="GO" id="GO:0015035">
    <property type="term" value="F:protein-disulfide reductase activity"/>
    <property type="evidence" value="ECO:0007669"/>
    <property type="project" value="InterPro"/>
</dbReference>
<dbReference type="Proteomes" id="UP000000641">
    <property type="component" value="Chromosome"/>
</dbReference>
<dbReference type="GeneID" id="4602024"/>
<dbReference type="Pfam" id="PF00085">
    <property type="entry name" value="Thioredoxin"/>
    <property type="match status" value="1"/>
</dbReference>
<dbReference type="EnsemblBacteria" id="ABL78527">
    <property type="protein sequence ID" value="ABL78527"/>
    <property type="gene ID" value="Tpen_1129"/>
</dbReference>
<evidence type="ECO:0000256" key="4">
    <source>
        <dbReference type="ARBA" id="ARBA00023284"/>
    </source>
</evidence>
<accession>A1RZ97</accession>
<keyword evidence="3" id="KW-1015">Disulfide bond</keyword>
<dbReference type="RefSeq" id="WP_011752792.1">
    <property type="nucleotide sequence ID" value="NC_008698.1"/>
</dbReference>
<dbReference type="GO" id="GO:0005737">
    <property type="term" value="C:cytoplasm"/>
    <property type="evidence" value="ECO:0007669"/>
    <property type="project" value="TreeGrafter"/>
</dbReference>
<keyword evidence="2" id="KW-0249">Electron transport</keyword>
<dbReference type="STRING" id="368408.Tpen_1129"/>
<dbReference type="HOGENOM" id="CLU_090389_10_1_2"/>
<dbReference type="CDD" id="cd02947">
    <property type="entry name" value="TRX_family"/>
    <property type="match status" value="1"/>
</dbReference>
<dbReference type="InterPro" id="IPR005746">
    <property type="entry name" value="Thioredoxin"/>
</dbReference>
<dbReference type="PRINTS" id="PR00421">
    <property type="entry name" value="THIOREDOXIN"/>
</dbReference>
<organism evidence="6 7">
    <name type="scientific">Thermofilum pendens (strain DSM 2475 / Hrk 5)</name>
    <dbReference type="NCBI Taxonomy" id="368408"/>
    <lineage>
        <taxon>Archaea</taxon>
        <taxon>Thermoproteota</taxon>
        <taxon>Thermoprotei</taxon>
        <taxon>Thermofilales</taxon>
        <taxon>Thermofilaceae</taxon>
        <taxon>Thermofilum</taxon>
    </lineage>
</organism>
<dbReference type="InterPro" id="IPR017937">
    <property type="entry name" value="Thioredoxin_CS"/>
</dbReference>
<keyword evidence="7" id="KW-1185">Reference proteome</keyword>
<evidence type="ECO:0000256" key="3">
    <source>
        <dbReference type="ARBA" id="ARBA00023157"/>
    </source>
</evidence>
<dbReference type="InterPro" id="IPR036249">
    <property type="entry name" value="Thioredoxin-like_sf"/>
</dbReference>
<dbReference type="Gene3D" id="3.40.30.10">
    <property type="entry name" value="Glutaredoxin"/>
    <property type="match status" value="1"/>
</dbReference>
<dbReference type="PANTHER" id="PTHR45663:SF11">
    <property type="entry name" value="GEO12009P1"/>
    <property type="match status" value="1"/>
</dbReference>
<reference evidence="7" key="1">
    <citation type="journal article" date="2008" name="J. Bacteriol.">
        <title>Genome sequence of Thermofilum pendens reveals an exceptional loss of biosynthetic pathways without genome reduction.</title>
        <authorList>
            <person name="Anderson I."/>
            <person name="Rodriguez J."/>
            <person name="Susanti D."/>
            <person name="Porat I."/>
            <person name="Reich C."/>
            <person name="Ulrich L.E."/>
            <person name="Elkins J.G."/>
            <person name="Mavromatis K."/>
            <person name="Lykidis A."/>
            <person name="Kim E."/>
            <person name="Thompson L.S."/>
            <person name="Nolan M."/>
            <person name="Land M."/>
            <person name="Copeland A."/>
            <person name="Lapidus A."/>
            <person name="Lucas S."/>
            <person name="Detter C."/>
            <person name="Zhulin I.B."/>
            <person name="Olsen G.J."/>
            <person name="Whitman W."/>
            <person name="Mukhopadhyay B."/>
            <person name="Bristow J."/>
            <person name="Kyrpides N."/>
        </authorList>
    </citation>
    <scope>NUCLEOTIDE SEQUENCE [LARGE SCALE GENOMIC DNA]</scope>
    <source>
        <strain evidence="7">DSM 2475 / Hrk 5</strain>
    </source>
</reference>
<dbReference type="KEGG" id="tpe:Tpen_1129"/>
<dbReference type="FunFam" id="3.40.30.10:FF:000001">
    <property type="entry name" value="Thioredoxin"/>
    <property type="match status" value="1"/>
</dbReference>
<dbReference type="AlphaFoldDB" id="A1RZ97"/>
<keyword evidence="1" id="KW-0813">Transport</keyword>
<dbReference type="NCBIfam" id="TIGR01068">
    <property type="entry name" value="thioredoxin"/>
    <property type="match status" value="1"/>
</dbReference>
<dbReference type="PROSITE" id="PS00194">
    <property type="entry name" value="THIOREDOXIN_1"/>
    <property type="match status" value="1"/>
</dbReference>
<protein>
    <submittedName>
        <fullName evidence="6">Thioredoxin</fullName>
    </submittedName>
</protein>
<dbReference type="InterPro" id="IPR013766">
    <property type="entry name" value="Thioredoxin_domain"/>
</dbReference>
<evidence type="ECO:0000259" key="5">
    <source>
        <dbReference type="PROSITE" id="PS51352"/>
    </source>
</evidence>
<dbReference type="SUPFAM" id="SSF52833">
    <property type="entry name" value="Thioredoxin-like"/>
    <property type="match status" value="1"/>
</dbReference>
<evidence type="ECO:0000313" key="7">
    <source>
        <dbReference type="Proteomes" id="UP000000641"/>
    </source>
</evidence>
<name>A1RZ97_THEPD</name>
<dbReference type="PROSITE" id="PS51352">
    <property type="entry name" value="THIOREDOXIN_2"/>
    <property type="match status" value="1"/>
</dbReference>
<sequence length="137" mass="15490">MEEVELIKRRMLRELVSRRGSTAGSARCPYERWARAPTFNDALSKCKVALADFWAEWCGPCRLTEPIFEELAAKYAGRVAFLKVNVDENPDLAVQYDVMSIPTMIVFKGGKEFKRFIGYSPLLARQLDLTLQGLIAG</sequence>